<keyword evidence="1" id="KW-0472">Membrane</keyword>
<dbReference type="AlphaFoldDB" id="A0A5N6H6P9"/>
<sequence>MTGLIGIPDTPWKGCSSRFDSFGNFLPVGYCSLFYFISCIFLVSFHFPKKKTG</sequence>
<dbReference type="EMBL" id="ML734566">
    <property type="protein sequence ID" value="KAB8250186.1"/>
    <property type="molecule type" value="Genomic_DNA"/>
</dbReference>
<name>A0A5N6H6P9_ASPFL</name>
<dbReference type="Proteomes" id="UP000325434">
    <property type="component" value="Unassembled WGS sequence"/>
</dbReference>
<feature type="transmembrane region" description="Helical" evidence="1">
    <location>
        <begin position="27"/>
        <end position="47"/>
    </location>
</feature>
<organism evidence="2">
    <name type="scientific">Aspergillus flavus</name>
    <dbReference type="NCBI Taxonomy" id="5059"/>
    <lineage>
        <taxon>Eukaryota</taxon>
        <taxon>Fungi</taxon>
        <taxon>Dikarya</taxon>
        <taxon>Ascomycota</taxon>
        <taxon>Pezizomycotina</taxon>
        <taxon>Eurotiomycetes</taxon>
        <taxon>Eurotiomycetidae</taxon>
        <taxon>Eurotiales</taxon>
        <taxon>Aspergillaceae</taxon>
        <taxon>Aspergillus</taxon>
        <taxon>Aspergillus subgen. Circumdati</taxon>
    </lineage>
</organism>
<evidence type="ECO:0000313" key="2">
    <source>
        <dbReference type="EMBL" id="KAB8250186.1"/>
    </source>
</evidence>
<keyword evidence="1" id="KW-1133">Transmembrane helix</keyword>
<protein>
    <submittedName>
        <fullName evidence="2">Uncharacterized protein</fullName>
    </submittedName>
</protein>
<keyword evidence="1" id="KW-0812">Transmembrane</keyword>
<accession>A0A5N6H6P9</accession>
<reference evidence="2" key="1">
    <citation type="submission" date="2019-04" db="EMBL/GenBank/DDBJ databases">
        <title>Friends and foes A comparative genomics study of 23 Aspergillus species from section Flavi.</title>
        <authorList>
            <consortium name="DOE Joint Genome Institute"/>
            <person name="Kjaerbolling I."/>
            <person name="Vesth T."/>
            <person name="Frisvad J.C."/>
            <person name="Nybo J.L."/>
            <person name="Theobald S."/>
            <person name="Kildgaard S."/>
            <person name="Isbrandt T."/>
            <person name="Kuo A."/>
            <person name="Sato A."/>
            <person name="Lyhne E.K."/>
            <person name="Kogle M.E."/>
            <person name="Wiebenga A."/>
            <person name="Kun R.S."/>
            <person name="Lubbers R.J."/>
            <person name="Makela M.R."/>
            <person name="Barry K."/>
            <person name="Chovatia M."/>
            <person name="Clum A."/>
            <person name="Daum C."/>
            <person name="Haridas S."/>
            <person name="He G."/>
            <person name="LaButti K."/>
            <person name="Lipzen A."/>
            <person name="Mondo S."/>
            <person name="Riley R."/>
            <person name="Salamov A."/>
            <person name="Simmons B.A."/>
            <person name="Magnuson J.K."/>
            <person name="Henrissat B."/>
            <person name="Mortensen U.H."/>
            <person name="Larsen T.O."/>
            <person name="Devries R.P."/>
            <person name="Grigoriev I.V."/>
            <person name="Machida M."/>
            <person name="Baker S.E."/>
            <person name="Andersen M.R."/>
        </authorList>
    </citation>
    <scope>NUCLEOTIDE SEQUENCE [LARGE SCALE GENOMIC DNA]</scope>
    <source>
        <strain evidence="2">CBS 121.62</strain>
    </source>
</reference>
<gene>
    <name evidence="2" type="ORF">BDV35DRAFT_342435</name>
</gene>
<evidence type="ECO:0000256" key="1">
    <source>
        <dbReference type="SAM" id="Phobius"/>
    </source>
</evidence>
<proteinExistence type="predicted"/>